<dbReference type="InterPro" id="IPR046956">
    <property type="entry name" value="RLP23-like"/>
</dbReference>
<name>A0A9K3DXB3_HELAN</name>
<proteinExistence type="predicted"/>
<dbReference type="EMBL" id="MNCJ02000330">
    <property type="protein sequence ID" value="KAF5762633.1"/>
    <property type="molecule type" value="Genomic_DNA"/>
</dbReference>
<evidence type="ECO:0000256" key="2">
    <source>
        <dbReference type="ARBA" id="ARBA00022614"/>
    </source>
</evidence>
<reference evidence="9" key="2">
    <citation type="submission" date="2020-06" db="EMBL/GenBank/DDBJ databases">
        <title>Helianthus annuus Genome sequencing and assembly Release 2.</title>
        <authorList>
            <person name="Gouzy J."/>
            <person name="Langlade N."/>
            <person name="Munos S."/>
        </authorList>
    </citation>
    <scope>NUCLEOTIDE SEQUENCE</scope>
    <source>
        <tissue evidence="9">Leaves</tissue>
    </source>
</reference>
<evidence type="ECO:0000313" key="10">
    <source>
        <dbReference type="Proteomes" id="UP000215914"/>
    </source>
</evidence>
<sequence>MISGEIENSNVLFGLKNLESLNIAGNDFHFTQIPSRFGSLASLSYLNLSNSGFSGQIPGELSHLTSLEVLDLSSFFPFENRALKLENPNLDMLVQNLTRLRCLYLDNVNISSQKFDWSQKLSSSLPNLEVLSLSDCDLSGPLDDSLEKLQSLSIIHLALKNLSAPIPDFFAKFKNLTVMNLASCSLIGTFPEKVLQWQSLKILDLSANKNLKGSLPDFPMNGSLQSLVLSDTNFFGGIPVSIGNLKNLSSIDFSRSNFSGKIPESMEKLTQLVSLDLSSNNFIGQIPSFQKYKNLSHVKLWRNGLSGMIPPPHFQDLLKLVSVDLRYNKFNGEYLHLCSPCEKCKKYNFPIIISMVYLLISLIHRYLHWIHLI</sequence>
<comment type="caution">
    <text evidence="9">The sequence shown here is derived from an EMBL/GenBank/DDBJ whole genome shotgun (WGS) entry which is preliminary data.</text>
</comment>
<evidence type="ECO:0000313" key="9">
    <source>
        <dbReference type="EMBL" id="KAF5762633.1"/>
    </source>
</evidence>
<organism evidence="9 10">
    <name type="scientific">Helianthus annuus</name>
    <name type="common">Common sunflower</name>
    <dbReference type="NCBI Taxonomy" id="4232"/>
    <lineage>
        <taxon>Eukaryota</taxon>
        <taxon>Viridiplantae</taxon>
        <taxon>Streptophyta</taxon>
        <taxon>Embryophyta</taxon>
        <taxon>Tracheophyta</taxon>
        <taxon>Spermatophyta</taxon>
        <taxon>Magnoliopsida</taxon>
        <taxon>eudicotyledons</taxon>
        <taxon>Gunneridae</taxon>
        <taxon>Pentapetalae</taxon>
        <taxon>asterids</taxon>
        <taxon>campanulids</taxon>
        <taxon>Asterales</taxon>
        <taxon>Asteraceae</taxon>
        <taxon>Asteroideae</taxon>
        <taxon>Heliantheae alliance</taxon>
        <taxon>Heliantheae</taxon>
        <taxon>Helianthus</taxon>
    </lineage>
</organism>
<keyword evidence="7" id="KW-0472">Membrane</keyword>
<keyword evidence="9" id="KW-0723">Serine/threonine-protein kinase</keyword>
<evidence type="ECO:0000256" key="3">
    <source>
        <dbReference type="ARBA" id="ARBA00022692"/>
    </source>
</evidence>
<dbReference type="Gene3D" id="3.80.10.10">
    <property type="entry name" value="Ribonuclease Inhibitor"/>
    <property type="match status" value="3"/>
</dbReference>
<dbReference type="Proteomes" id="UP000215914">
    <property type="component" value="Unassembled WGS sequence"/>
</dbReference>
<dbReference type="GO" id="GO:0004674">
    <property type="term" value="F:protein serine/threonine kinase activity"/>
    <property type="evidence" value="ECO:0007669"/>
    <property type="project" value="UniProtKB-KW"/>
</dbReference>
<keyword evidence="3" id="KW-0812">Transmembrane</keyword>
<dbReference type="PANTHER" id="PTHR48061">
    <property type="entry name" value="LEUCINE-RICH REPEAT RECEPTOR PROTEIN KINASE EMS1-LIKE-RELATED"/>
    <property type="match status" value="1"/>
</dbReference>
<keyword evidence="2" id="KW-0433">Leucine-rich repeat</keyword>
<dbReference type="InterPro" id="IPR001611">
    <property type="entry name" value="Leu-rich_rpt"/>
</dbReference>
<keyword evidence="6" id="KW-1133">Transmembrane helix</keyword>
<dbReference type="Gramene" id="mRNA:HanXRQr2_Chr15g0671241">
    <property type="protein sequence ID" value="CDS:HanXRQr2_Chr15g0671241.1"/>
    <property type="gene ID" value="HanXRQr2_Chr15g0671241"/>
</dbReference>
<keyword evidence="8" id="KW-0325">Glycoprotein</keyword>
<dbReference type="Pfam" id="PF00560">
    <property type="entry name" value="LRR_1"/>
    <property type="match status" value="3"/>
</dbReference>
<evidence type="ECO:0000256" key="1">
    <source>
        <dbReference type="ARBA" id="ARBA00004479"/>
    </source>
</evidence>
<gene>
    <name evidence="9" type="ORF">HanXRQr2_Chr15g0671241</name>
</gene>
<dbReference type="GO" id="GO:0005886">
    <property type="term" value="C:plasma membrane"/>
    <property type="evidence" value="ECO:0000318"/>
    <property type="project" value="GO_Central"/>
</dbReference>
<dbReference type="EC" id="2.7.11.1" evidence="9"/>
<evidence type="ECO:0000256" key="4">
    <source>
        <dbReference type="ARBA" id="ARBA00022729"/>
    </source>
</evidence>
<keyword evidence="9" id="KW-0808">Transferase</keyword>
<dbReference type="AlphaFoldDB" id="A0A9K3DXB3"/>
<keyword evidence="10" id="KW-1185">Reference proteome</keyword>
<dbReference type="Pfam" id="PF13855">
    <property type="entry name" value="LRR_8"/>
    <property type="match status" value="1"/>
</dbReference>
<evidence type="ECO:0000256" key="7">
    <source>
        <dbReference type="ARBA" id="ARBA00023136"/>
    </source>
</evidence>
<accession>A0A9K3DXB3</accession>
<comment type="subcellular location">
    <subcellularLocation>
        <location evidence="1">Membrane</location>
        <topology evidence="1">Single-pass type I membrane protein</topology>
    </subcellularLocation>
</comment>
<keyword evidence="4" id="KW-0732">Signal</keyword>
<dbReference type="FunFam" id="3.80.10.10:FF:000383">
    <property type="entry name" value="Leucine-rich repeat receptor protein kinase EMS1"/>
    <property type="match status" value="1"/>
</dbReference>
<evidence type="ECO:0000256" key="6">
    <source>
        <dbReference type="ARBA" id="ARBA00022989"/>
    </source>
</evidence>
<reference evidence="9" key="1">
    <citation type="journal article" date="2017" name="Nature">
        <title>The sunflower genome provides insights into oil metabolism, flowering and Asterid evolution.</title>
        <authorList>
            <person name="Badouin H."/>
            <person name="Gouzy J."/>
            <person name="Grassa C.J."/>
            <person name="Murat F."/>
            <person name="Staton S.E."/>
            <person name="Cottret L."/>
            <person name="Lelandais-Briere C."/>
            <person name="Owens G.L."/>
            <person name="Carrere S."/>
            <person name="Mayjonade B."/>
            <person name="Legrand L."/>
            <person name="Gill N."/>
            <person name="Kane N.C."/>
            <person name="Bowers J.E."/>
            <person name="Hubner S."/>
            <person name="Bellec A."/>
            <person name="Berard A."/>
            <person name="Berges H."/>
            <person name="Blanchet N."/>
            <person name="Boniface M.C."/>
            <person name="Brunel D."/>
            <person name="Catrice O."/>
            <person name="Chaidir N."/>
            <person name="Claudel C."/>
            <person name="Donnadieu C."/>
            <person name="Faraut T."/>
            <person name="Fievet G."/>
            <person name="Helmstetter N."/>
            <person name="King M."/>
            <person name="Knapp S.J."/>
            <person name="Lai Z."/>
            <person name="Le Paslier M.C."/>
            <person name="Lippi Y."/>
            <person name="Lorenzon L."/>
            <person name="Mandel J.R."/>
            <person name="Marage G."/>
            <person name="Marchand G."/>
            <person name="Marquand E."/>
            <person name="Bret-Mestries E."/>
            <person name="Morien E."/>
            <person name="Nambeesan S."/>
            <person name="Nguyen T."/>
            <person name="Pegot-Espagnet P."/>
            <person name="Pouilly N."/>
            <person name="Raftis F."/>
            <person name="Sallet E."/>
            <person name="Schiex T."/>
            <person name="Thomas J."/>
            <person name="Vandecasteele C."/>
            <person name="Vares D."/>
            <person name="Vear F."/>
            <person name="Vautrin S."/>
            <person name="Crespi M."/>
            <person name="Mangin B."/>
            <person name="Burke J.M."/>
            <person name="Salse J."/>
            <person name="Munos S."/>
            <person name="Vincourt P."/>
            <person name="Rieseberg L.H."/>
            <person name="Langlade N.B."/>
        </authorList>
    </citation>
    <scope>NUCLEOTIDE SEQUENCE</scope>
    <source>
        <tissue evidence="9">Leaves</tissue>
    </source>
</reference>
<keyword evidence="5" id="KW-0677">Repeat</keyword>
<evidence type="ECO:0000256" key="8">
    <source>
        <dbReference type="ARBA" id="ARBA00023180"/>
    </source>
</evidence>
<dbReference type="InterPro" id="IPR032675">
    <property type="entry name" value="LRR_dom_sf"/>
</dbReference>
<dbReference type="GO" id="GO:0038023">
    <property type="term" value="F:signaling receptor activity"/>
    <property type="evidence" value="ECO:0000318"/>
    <property type="project" value="GO_Central"/>
</dbReference>
<dbReference type="SUPFAM" id="SSF52058">
    <property type="entry name" value="L domain-like"/>
    <property type="match status" value="1"/>
</dbReference>
<dbReference type="PANTHER" id="PTHR48061:SF51">
    <property type="entry name" value="RECEPTOR LIKE PROTEIN 30-LIKE"/>
    <property type="match status" value="1"/>
</dbReference>
<evidence type="ECO:0000256" key="5">
    <source>
        <dbReference type="ARBA" id="ARBA00022737"/>
    </source>
</evidence>
<keyword evidence="9" id="KW-0418">Kinase</keyword>
<protein>
    <submittedName>
        <fullName evidence="9">Non-specific serine/threonine protein kinase</fullName>
        <ecNumber evidence="9">2.7.11.1</ecNumber>
    </submittedName>
</protein>